<dbReference type="Pfam" id="PF09318">
    <property type="entry name" value="Glyco_trans_A_1"/>
    <property type="match status" value="1"/>
</dbReference>
<dbReference type="GO" id="GO:0016757">
    <property type="term" value="F:glycosyltransferase activity"/>
    <property type="evidence" value="ECO:0007669"/>
    <property type="project" value="InterPro"/>
</dbReference>
<dbReference type="InterPro" id="IPR001296">
    <property type="entry name" value="Glyco_trans_1"/>
</dbReference>
<evidence type="ECO:0000313" key="4">
    <source>
        <dbReference type="Proteomes" id="UP000077926"/>
    </source>
</evidence>
<evidence type="ECO:0008006" key="5">
    <source>
        <dbReference type="Google" id="ProtNLM"/>
    </source>
</evidence>
<proteinExistence type="predicted"/>
<dbReference type="SUPFAM" id="SSF53756">
    <property type="entry name" value="UDP-Glycosyltransferase/glycogen phosphorylase"/>
    <property type="match status" value="1"/>
</dbReference>
<feature type="domain" description="Glycosyl transferase family 1" evidence="1">
    <location>
        <begin position="329"/>
        <end position="485"/>
    </location>
</feature>
<dbReference type="Pfam" id="PF00534">
    <property type="entry name" value="Glycos_transf_1"/>
    <property type="match status" value="1"/>
</dbReference>
<dbReference type="KEGG" id="bmur:ABE28_020715"/>
<dbReference type="Gene3D" id="3.40.50.2000">
    <property type="entry name" value="Glycogen Phosphorylase B"/>
    <property type="match status" value="2"/>
</dbReference>
<dbReference type="EMBL" id="CP017080">
    <property type="protein sequence ID" value="AOH56799.1"/>
    <property type="molecule type" value="Genomic_DNA"/>
</dbReference>
<dbReference type="PANTHER" id="PTHR12526">
    <property type="entry name" value="GLYCOSYLTRANSFERASE"/>
    <property type="match status" value="1"/>
</dbReference>
<evidence type="ECO:0000259" key="2">
    <source>
        <dbReference type="Pfam" id="PF09318"/>
    </source>
</evidence>
<dbReference type="AlphaFoldDB" id="A0A1B3XUB0"/>
<keyword evidence="4" id="KW-1185">Reference proteome</keyword>
<evidence type="ECO:0000259" key="1">
    <source>
        <dbReference type="Pfam" id="PF00534"/>
    </source>
</evidence>
<evidence type="ECO:0000313" key="3">
    <source>
        <dbReference type="EMBL" id="AOH56799.1"/>
    </source>
</evidence>
<dbReference type="OrthoDB" id="570545at2"/>
<name>A0A1B3XUB0_9BACI</name>
<sequence>MESRATMFCVLNSLDINRGGMTKAALLQANLFANSGYETFIITFNFDPRYNTIIQQLIKEGKIDKRIKLLNMFESLSHTNRSSLKHKENETLQRIEECKAVLDKRAGHNAYRAYENGLYTTYINYDKGNKLSFLDYFNEQRYRTKREEYDEFGYLRKVAYMDFELNKARQIIYYDDNGQAYLSVWYNPKNGNANRLNHFDSNGALQSVHTKEVDLKTEWLESIIQDYDYPVLVCDARTSDPVMMNVKLEKAIKIWRLHSNHVKPPYDVNGEIGGKIAPTLEAIDELDVALLLTESQKAHFEQRFGNKDNIRVIPHYMKKFADTGWFSSFKRKENLAVIISRFSSLKRIDHAIKAFKKVSDRVPEAKLEIWGLGDEEPNLKKLVKELDLQDHVFLKGYTNDPDKLYQKALFSVLTSKSEGFSLGILESMSNGAPMISYDINYGPRDLIIDGKTGFIIENDNIEQLAEKMIWMFENKNSATKMGEAAVRDMKERFNEQQYKDKWVDTIETAVKNKKAKLGVSSR</sequence>
<accession>A0A1B3XUB0</accession>
<reference evidence="3 4" key="1">
    <citation type="submission" date="2016-08" db="EMBL/GenBank/DDBJ databases">
        <title>Complete genome sequence of Bacillus muralis G25-68, a strain with toxicity to nematodes.</title>
        <authorList>
            <person name="Zheng Z."/>
        </authorList>
    </citation>
    <scope>NUCLEOTIDE SEQUENCE [LARGE SCALE GENOMIC DNA]</scope>
    <source>
        <strain evidence="3 4">G25-68</strain>
    </source>
</reference>
<dbReference type="STRING" id="264697.ABE28_020715"/>
<organism evidence="3 4">
    <name type="scientific">Peribacillus muralis</name>
    <dbReference type="NCBI Taxonomy" id="264697"/>
    <lineage>
        <taxon>Bacteria</taxon>
        <taxon>Bacillati</taxon>
        <taxon>Bacillota</taxon>
        <taxon>Bacilli</taxon>
        <taxon>Bacillales</taxon>
        <taxon>Bacillaceae</taxon>
        <taxon>Peribacillus</taxon>
    </lineage>
</organism>
<dbReference type="InterPro" id="IPR015397">
    <property type="entry name" value="Glyco_trans_A_1"/>
</dbReference>
<protein>
    <recommendedName>
        <fullName evidence="5">Glycosyl transferase family 1 domain-containing protein</fullName>
    </recommendedName>
</protein>
<dbReference type="RefSeq" id="WP_064462643.1">
    <property type="nucleotide sequence ID" value="NZ_CP017080.1"/>
</dbReference>
<dbReference type="PANTHER" id="PTHR12526:SF630">
    <property type="entry name" value="GLYCOSYLTRANSFERASE"/>
    <property type="match status" value="1"/>
</dbReference>
<dbReference type="Proteomes" id="UP000077926">
    <property type="component" value="Chromosome"/>
</dbReference>
<gene>
    <name evidence="3" type="ORF">ABE28_020715</name>
</gene>
<feature type="domain" description="Glycosyl transferase 1" evidence="2">
    <location>
        <begin position="13"/>
        <end position="190"/>
    </location>
</feature>